<dbReference type="RefSeq" id="WP_163675117.1">
    <property type="nucleotide sequence ID" value="NZ_JAAIYP010000012.1"/>
</dbReference>
<accession>A0A7C9USX1</accession>
<dbReference type="EMBL" id="JAAIYP010000012">
    <property type="protein sequence ID" value="NFV79186.1"/>
    <property type="molecule type" value="Genomic_DNA"/>
</dbReference>
<reference evidence="1 2" key="1">
    <citation type="submission" date="2020-02" db="EMBL/GenBank/DDBJ databases">
        <authorList>
            <person name="Dziuba M."/>
            <person name="Kuznetsov B."/>
            <person name="Mardanov A."/>
            <person name="Ravin N."/>
            <person name="Grouzdev D."/>
        </authorList>
    </citation>
    <scope>NUCLEOTIDE SEQUENCE [LARGE SCALE GENOMIC DNA]</scope>
    <source>
        <strain evidence="1 2">SpK</strain>
    </source>
</reference>
<sequence length="80" mass="9198">PRSFHYMNIYSQTAVEFMLRRDPRVKSVSFELDRDFDPAAVSDTGEIIPEAWDKTSVLNGFQASGVVLLPWTWVYVDLES</sequence>
<evidence type="ECO:0000313" key="1">
    <source>
        <dbReference type="EMBL" id="NFV79186.1"/>
    </source>
</evidence>
<dbReference type="AlphaFoldDB" id="A0A7C9USX1"/>
<proteinExistence type="predicted"/>
<gene>
    <name evidence="1" type="ORF">G4223_03535</name>
</gene>
<dbReference type="Proteomes" id="UP000480684">
    <property type="component" value="Unassembled WGS sequence"/>
</dbReference>
<evidence type="ECO:0000313" key="2">
    <source>
        <dbReference type="Proteomes" id="UP000480684"/>
    </source>
</evidence>
<keyword evidence="2" id="KW-1185">Reference proteome</keyword>
<feature type="non-terminal residue" evidence="1">
    <location>
        <position position="1"/>
    </location>
</feature>
<protein>
    <submittedName>
        <fullName evidence="1">Uncharacterized protein</fullName>
    </submittedName>
</protein>
<comment type="caution">
    <text evidence="1">The sequence shown here is derived from an EMBL/GenBank/DDBJ whole genome shotgun (WGS) entry which is preliminary data.</text>
</comment>
<name>A0A7C9USX1_9PROT</name>
<organism evidence="1 2">
    <name type="scientific">Magnetospirillum aberrantis SpK</name>
    <dbReference type="NCBI Taxonomy" id="908842"/>
    <lineage>
        <taxon>Bacteria</taxon>
        <taxon>Pseudomonadati</taxon>
        <taxon>Pseudomonadota</taxon>
        <taxon>Alphaproteobacteria</taxon>
        <taxon>Rhodospirillales</taxon>
        <taxon>Rhodospirillaceae</taxon>
        <taxon>Magnetospirillum</taxon>
    </lineage>
</organism>